<dbReference type="EMBL" id="AZFJ01000052">
    <property type="protein sequence ID" value="KRL85381.1"/>
    <property type="molecule type" value="Genomic_DNA"/>
</dbReference>
<dbReference type="PATRIC" id="fig|1423783.4.peg.1581"/>
<dbReference type="AlphaFoldDB" id="A0A0R1U3A4"/>
<evidence type="ECO:0000313" key="2">
    <source>
        <dbReference type="Proteomes" id="UP000051922"/>
    </source>
</evidence>
<protein>
    <submittedName>
        <fullName evidence="1">Uncharacterized protein</fullName>
    </submittedName>
</protein>
<reference evidence="1 2" key="1">
    <citation type="journal article" date="2015" name="Genome Announc.">
        <title>Expanding the biotechnology potential of lactobacilli through comparative genomics of 213 strains and associated genera.</title>
        <authorList>
            <person name="Sun Z."/>
            <person name="Harris H.M."/>
            <person name="McCann A."/>
            <person name="Guo C."/>
            <person name="Argimon S."/>
            <person name="Zhang W."/>
            <person name="Yang X."/>
            <person name="Jeffery I.B."/>
            <person name="Cooney J.C."/>
            <person name="Kagawa T.F."/>
            <person name="Liu W."/>
            <person name="Song Y."/>
            <person name="Salvetti E."/>
            <person name="Wrobel A."/>
            <person name="Rasinkangas P."/>
            <person name="Parkhill J."/>
            <person name="Rea M.C."/>
            <person name="O'Sullivan O."/>
            <person name="Ritari J."/>
            <person name="Douillard F.P."/>
            <person name="Paul Ross R."/>
            <person name="Yang R."/>
            <person name="Briner A.E."/>
            <person name="Felis G.E."/>
            <person name="de Vos W.M."/>
            <person name="Barrangou R."/>
            <person name="Klaenhammer T.R."/>
            <person name="Caufield P.W."/>
            <person name="Cui Y."/>
            <person name="Zhang H."/>
            <person name="O'Toole P.W."/>
        </authorList>
    </citation>
    <scope>NUCLEOTIDE SEQUENCE [LARGE SCALE GENOMIC DNA]</scope>
    <source>
        <strain evidence="1 2">DSM 15945</strain>
    </source>
</reference>
<comment type="caution">
    <text evidence="1">The sequence shown here is derived from an EMBL/GenBank/DDBJ whole genome shotgun (WGS) entry which is preliminary data.</text>
</comment>
<proteinExistence type="predicted"/>
<keyword evidence="2" id="KW-1185">Reference proteome</keyword>
<evidence type="ECO:0000313" key="1">
    <source>
        <dbReference type="EMBL" id="KRL85381.1"/>
    </source>
</evidence>
<sequence length="160" mass="18100">MGKQPTPKNKGELIMTANTTSIQPLTTSLERLLIFKEVFNQHIHTCENIITGNCLARDTLGDLKKYLMRNLMHFNPLVQSLRTVHVPRTYQCELDNIVRAVNRYRNAIEDIVDAIDPESVDQVPFRMGVKQSTALDWMTGAYIDGLRLQAGQFGYCGMVG</sequence>
<organism evidence="1 2">
    <name type="scientific">Lacticaseibacillus pantheris DSM 15945 = JCM 12539 = NBRC 106106</name>
    <dbReference type="NCBI Taxonomy" id="1423783"/>
    <lineage>
        <taxon>Bacteria</taxon>
        <taxon>Bacillati</taxon>
        <taxon>Bacillota</taxon>
        <taxon>Bacilli</taxon>
        <taxon>Lactobacillales</taxon>
        <taxon>Lactobacillaceae</taxon>
        <taxon>Lacticaseibacillus</taxon>
    </lineage>
</organism>
<dbReference type="Proteomes" id="UP000051922">
    <property type="component" value="Unassembled WGS sequence"/>
</dbReference>
<accession>A0A0R1U3A4</accession>
<name>A0A0R1U3A4_9LACO</name>
<gene>
    <name evidence="1" type="ORF">FC50_GL001537</name>
</gene>